<evidence type="ECO:0000256" key="9">
    <source>
        <dbReference type="SAM" id="Phobius"/>
    </source>
</evidence>
<evidence type="ECO:0000256" key="8">
    <source>
        <dbReference type="SAM" id="MobiDB-lite"/>
    </source>
</evidence>
<dbReference type="FunFam" id="3.80.10.10:FF:000400">
    <property type="entry name" value="Nuclear pore complex protein NUP107"/>
    <property type="match status" value="1"/>
</dbReference>
<feature type="region of interest" description="Disordered" evidence="8">
    <location>
        <begin position="649"/>
        <end position="672"/>
    </location>
</feature>
<dbReference type="AlphaFoldDB" id="A0A4S8J9N3"/>
<evidence type="ECO:0000256" key="4">
    <source>
        <dbReference type="ARBA" id="ARBA00022729"/>
    </source>
</evidence>
<evidence type="ECO:0000256" key="5">
    <source>
        <dbReference type="ARBA" id="ARBA00022737"/>
    </source>
</evidence>
<dbReference type="GO" id="GO:0004672">
    <property type="term" value="F:protein kinase activity"/>
    <property type="evidence" value="ECO:0007669"/>
    <property type="project" value="InterPro"/>
</dbReference>
<feature type="compositionally biased region" description="Gly residues" evidence="8">
    <location>
        <begin position="341"/>
        <end position="352"/>
    </location>
</feature>
<dbReference type="STRING" id="52838.A0A4S8J9N3"/>
<evidence type="ECO:0000259" key="10">
    <source>
        <dbReference type="PROSITE" id="PS50011"/>
    </source>
</evidence>
<evidence type="ECO:0000313" key="12">
    <source>
        <dbReference type="Proteomes" id="UP000317650"/>
    </source>
</evidence>
<keyword evidence="7 9" id="KW-0472">Membrane</keyword>
<evidence type="ECO:0000256" key="7">
    <source>
        <dbReference type="ARBA" id="ARBA00023136"/>
    </source>
</evidence>
<dbReference type="EMBL" id="PYDT01000006">
    <property type="protein sequence ID" value="THU58387.1"/>
    <property type="molecule type" value="Genomic_DNA"/>
</dbReference>
<dbReference type="InterPro" id="IPR001611">
    <property type="entry name" value="Leu-rich_rpt"/>
</dbReference>
<comment type="caution">
    <text evidence="11">The sequence shown here is derived from an EMBL/GenBank/DDBJ whole genome shotgun (WGS) entry which is preliminary data.</text>
</comment>
<dbReference type="PANTHER" id="PTHR48007">
    <property type="entry name" value="LEUCINE-RICH REPEAT RECEPTOR-LIKE PROTEIN KINASE PXC1"/>
    <property type="match status" value="1"/>
</dbReference>
<dbReference type="Gene3D" id="1.10.510.10">
    <property type="entry name" value="Transferase(Phosphotransferase) domain 1"/>
    <property type="match status" value="1"/>
</dbReference>
<dbReference type="InterPro" id="IPR013210">
    <property type="entry name" value="LRR_N_plant-typ"/>
</dbReference>
<feature type="region of interest" description="Disordered" evidence="8">
    <location>
        <begin position="323"/>
        <end position="352"/>
    </location>
</feature>
<feature type="domain" description="Protein kinase" evidence="10">
    <location>
        <begin position="384"/>
        <end position="712"/>
    </location>
</feature>
<keyword evidence="4" id="KW-0732">Signal</keyword>
<protein>
    <recommendedName>
        <fullName evidence="10">Protein kinase domain-containing protein</fullName>
    </recommendedName>
</protein>
<organism evidence="11 12">
    <name type="scientific">Musa balbisiana</name>
    <name type="common">Banana</name>
    <dbReference type="NCBI Taxonomy" id="52838"/>
    <lineage>
        <taxon>Eukaryota</taxon>
        <taxon>Viridiplantae</taxon>
        <taxon>Streptophyta</taxon>
        <taxon>Embryophyta</taxon>
        <taxon>Tracheophyta</taxon>
        <taxon>Spermatophyta</taxon>
        <taxon>Magnoliopsida</taxon>
        <taxon>Liliopsida</taxon>
        <taxon>Zingiberales</taxon>
        <taxon>Musaceae</taxon>
        <taxon>Musa</taxon>
    </lineage>
</organism>
<reference evidence="11 12" key="1">
    <citation type="journal article" date="2019" name="Nat. Plants">
        <title>Genome sequencing of Musa balbisiana reveals subgenome evolution and function divergence in polyploid bananas.</title>
        <authorList>
            <person name="Yao X."/>
        </authorList>
    </citation>
    <scope>NUCLEOTIDE SEQUENCE [LARGE SCALE GENOMIC DNA]</scope>
    <source>
        <strain evidence="12">cv. DH-PKW</strain>
        <tissue evidence="11">Leaves</tissue>
    </source>
</reference>
<dbReference type="Gene3D" id="3.30.200.20">
    <property type="entry name" value="Phosphorylase Kinase, domain 1"/>
    <property type="match status" value="1"/>
</dbReference>
<dbReference type="Proteomes" id="UP000317650">
    <property type="component" value="Chromosome 3"/>
</dbReference>
<keyword evidence="5" id="KW-0677">Repeat</keyword>
<dbReference type="InterPro" id="IPR000719">
    <property type="entry name" value="Prot_kinase_dom"/>
</dbReference>
<keyword evidence="6 9" id="KW-1133">Transmembrane helix</keyword>
<dbReference type="GO" id="GO:0016020">
    <property type="term" value="C:membrane"/>
    <property type="evidence" value="ECO:0007669"/>
    <property type="project" value="UniProtKB-SubCell"/>
</dbReference>
<dbReference type="SUPFAM" id="SSF56112">
    <property type="entry name" value="Protein kinase-like (PK-like)"/>
    <property type="match status" value="1"/>
</dbReference>
<dbReference type="Pfam" id="PF08263">
    <property type="entry name" value="LRRNT_2"/>
    <property type="match status" value="1"/>
</dbReference>
<accession>A0A4S8J9N3</accession>
<dbReference type="InterPro" id="IPR032675">
    <property type="entry name" value="LRR_dom_sf"/>
</dbReference>
<comment type="subcellular location">
    <subcellularLocation>
        <location evidence="1">Membrane</location>
    </subcellularLocation>
</comment>
<keyword evidence="12" id="KW-1185">Reference proteome</keyword>
<dbReference type="PANTHER" id="PTHR48007:SF39">
    <property type="entry name" value="PROTEIN KINASE DOMAIN-CONTAINING PROTEIN"/>
    <property type="match status" value="1"/>
</dbReference>
<dbReference type="SUPFAM" id="SSF52058">
    <property type="entry name" value="L domain-like"/>
    <property type="match status" value="1"/>
</dbReference>
<dbReference type="InterPro" id="IPR001245">
    <property type="entry name" value="Ser-Thr/Tyr_kinase_cat_dom"/>
</dbReference>
<dbReference type="GO" id="GO:0005524">
    <property type="term" value="F:ATP binding"/>
    <property type="evidence" value="ECO:0007669"/>
    <property type="project" value="InterPro"/>
</dbReference>
<feature type="transmembrane region" description="Helical" evidence="9">
    <location>
        <begin position="280"/>
        <end position="305"/>
    </location>
</feature>
<evidence type="ECO:0000256" key="3">
    <source>
        <dbReference type="ARBA" id="ARBA00022692"/>
    </source>
</evidence>
<dbReference type="Pfam" id="PF00560">
    <property type="entry name" value="LRR_1"/>
    <property type="match status" value="1"/>
</dbReference>
<feature type="compositionally biased region" description="Basic and acidic residues" evidence="8">
    <location>
        <begin position="328"/>
        <end position="340"/>
    </location>
</feature>
<proteinExistence type="predicted"/>
<evidence type="ECO:0000256" key="2">
    <source>
        <dbReference type="ARBA" id="ARBA00022614"/>
    </source>
</evidence>
<keyword evidence="3 9" id="KW-0812">Transmembrane</keyword>
<evidence type="ECO:0000256" key="6">
    <source>
        <dbReference type="ARBA" id="ARBA00022989"/>
    </source>
</evidence>
<dbReference type="Pfam" id="PF13855">
    <property type="entry name" value="LRR_8"/>
    <property type="match status" value="1"/>
</dbReference>
<name>A0A4S8J9N3_MUSBA</name>
<dbReference type="Gene3D" id="3.80.10.10">
    <property type="entry name" value="Ribonuclease Inhibitor"/>
    <property type="match status" value="2"/>
</dbReference>
<sequence>MLLSLSMESQPVSPRCDFYLSFLLLCLSFSFLRASAAGDFDALLALKSSIDPHGSLPWRSASGLCGGWKGVKECSPDGRVTKLVLEFLNLTGSLNRELLAPLDQLRVLSFKSNSLSGNIPDLSSLVNLKSLFLNDNQFSGRIPATVAALHRLKVIVLSDNLLSGPIPTSLAGLPRLYALLLQDNRLTGKIPAFNQPSLSYLNFSGNNLSGEIPATRALVRFNLSSFLGNSHLCGAQIGAPCTQKLIFPPPSLSPESSFGHVNAFPPFLPPTHDKSSRRRIIGIVAGSVAGAVFLSICLVLALLLACKRKLRRVVESRSIGVGLGGRSKPAEEDGGRRGEGGGDGGGGAGGEGAKGGFSWEAEGIGKLVFCGGVGEMYSLEELLRASAETLGRGTVGSTYKAVMESGFIVTVKRLKEASRPPADEFRRRIEDLGRLRHPNLVPLRAYFHAKEERLLVYDYFPNGSLFSLIHELDLSPPTPRRLLVPMGLVVCWAARDGHVVEILSHLFHGSRPSGSGKPLHWTSCLKIAEDVATGLLYLHQSNPPAVHANLKPSNVLLGPDFESCLADYALIPSLLLLPPASPHDLAAPSSSAASSSLFYRAPESRLPKASFSPLSDVYSFGVLLLELLTGKTPFQDLVEEHGADIPRWVRSVREEERNDSGEDPGSSGNEASEEKLTALLNIAVACVAVEAEKRPPMREVLRMIREARAEVMVSSNSSDHSPGRWSDTVQSLPREYGSEGFAERD</sequence>
<keyword evidence="2" id="KW-0433">Leucine-rich repeat</keyword>
<dbReference type="InterPro" id="IPR011009">
    <property type="entry name" value="Kinase-like_dom_sf"/>
</dbReference>
<dbReference type="PROSITE" id="PS50011">
    <property type="entry name" value="PROTEIN_KINASE_DOM"/>
    <property type="match status" value="1"/>
</dbReference>
<dbReference type="Pfam" id="PF07714">
    <property type="entry name" value="PK_Tyr_Ser-Thr"/>
    <property type="match status" value="1"/>
</dbReference>
<evidence type="ECO:0000256" key="1">
    <source>
        <dbReference type="ARBA" id="ARBA00004370"/>
    </source>
</evidence>
<feature type="compositionally biased region" description="Basic and acidic residues" evidence="8">
    <location>
        <begin position="651"/>
        <end position="660"/>
    </location>
</feature>
<gene>
    <name evidence="11" type="ORF">C4D60_Mb03t13710</name>
</gene>
<evidence type="ECO:0000313" key="11">
    <source>
        <dbReference type="EMBL" id="THU58387.1"/>
    </source>
</evidence>
<feature type="region of interest" description="Disordered" evidence="8">
    <location>
        <begin position="712"/>
        <end position="745"/>
    </location>
</feature>
<dbReference type="InterPro" id="IPR046959">
    <property type="entry name" value="PRK1-6/SRF4-like"/>
</dbReference>